<dbReference type="Pfam" id="PF00583">
    <property type="entry name" value="Acetyltransf_1"/>
    <property type="match status" value="1"/>
</dbReference>
<dbReference type="InterPro" id="IPR000182">
    <property type="entry name" value="GNAT_dom"/>
</dbReference>
<sequence>MSEFVVRPVRPEELAVVGALTVAAYREDGLLVADPDYVHELSDAAGRVAHSELLVAVDGGGQVLGSVTLTPPGSPMAEISRPGELEFRMLATAPAARSRGVGEALTRAVVDRARELGAECVVMSSLEAMTAAHRLYTRLGFTRLPERDWEPVPGFWLRAFALPLT</sequence>
<keyword evidence="2" id="KW-0012">Acyltransferase</keyword>
<dbReference type="PANTHER" id="PTHR43877">
    <property type="entry name" value="AMINOALKYLPHOSPHONATE N-ACETYLTRANSFERASE-RELATED-RELATED"/>
    <property type="match status" value="1"/>
</dbReference>
<organism evidence="4 5">
    <name type="scientific">Amycolatopsis rhizosphaerae</name>
    <dbReference type="NCBI Taxonomy" id="2053003"/>
    <lineage>
        <taxon>Bacteria</taxon>
        <taxon>Bacillati</taxon>
        <taxon>Actinomycetota</taxon>
        <taxon>Actinomycetes</taxon>
        <taxon>Pseudonocardiales</taxon>
        <taxon>Pseudonocardiaceae</taxon>
        <taxon>Amycolatopsis</taxon>
    </lineage>
</organism>
<dbReference type="AlphaFoldDB" id="A0A558CLL0"/>
<dbReference type="PANTHER" id="PTHR43877:SF2">
    <property type="entry name" value="AMINOALKYLPHOSPHONATE N-ACETYLTRANSFERASE-RELATED"/>
    <property type="match status" value="1"/>
</dbReference>
<dbReference type="Proteomes" id="UP000320011">
    <property type="component" value="Unassembled WGS sequence"/>
</dbReference>
<evidence type="ECO:0000313" key="4">
    <source>
        <dbReference type="EMBL" id="TVT49653.1"/>
    </source>
</evidence>
<proteinExistence type="predicted"/>
<dbReference type="SUPFAM" id="SSF55729">
    <property type="entry name" value="Acyl-CoA N-acyltransferases (Nat)"/>
    <property type="match status" value="1"/>
</dbReference>
<evidence type="ECO:0000259" key="3">
    <source>
        <dbReference type="PROSITE" id="PS51186"/>
    </source>
</evidence>
<comment type="caution">
    <text evidence="4">The sequence shown here is derived from an EMBL/GenBank/DDBJ whole genome shotgun (WGS) entry which is preliminary data.</text>
</comment>
<dbReference type="InterPro" id="IPR050832">
    <property type="entry name" value="Bact_Acetyltransf"/>
</dbReference>
<feature type="domain" description="N-acetyltransferase" evidence="3">
    <location>
        <begin position="4"/>
        <end position="162"/>
    </location>
</feature>
<evidence type="ECO:0000313" key="5">
    <source>
        <dbReference type="Proteomes" id="UP000320011"/>
    </source>
</evidence>
<dbReference type="InterPro" id="IPR016181">
    <property type="entry name" value="Acyl_CoA_acyltransferase"/>
</dbReference>
<evidence type="ECO:0000256" key="2">
    <source>
        <dbReference type="ARBA" id="ARBA00023315"/>
    </source>
</evidence>
<reference evidence="4 5" key="2">
    <citation type="submission" date="2019-08" db="EMBL/GenBank/DDBJ databases">
        <title>Amycolatopsis acidicola sp. nov., isolated from peat swamp forest soil.</title>
        <authorList>
            <person name="Srisuk N."/>
        </authorList>
    </citation>
    <scope>NUCLEOTIDE SEQUENCE [LARGE SCALE GENOMIC DNA]</scope>
    <source>
        <strain evidence="4 5">TBRC 6029</strain>
    </source>
</reference>
<dbReference type="RefSeq" id="WP_144589268.1">
    <property type="nucleotide sequence ID" value="NZ_VJWX01000151.1"/>
</dbReference>
<reference evidence="4 5" key="1">
    <citation type="submission" date="2019-07" db="EMBL/GenBank/DDBJ databases">
        <authorList>
            <person name="Duangmal K."/>
            <person name="Teo W.F.A."/>
        </authorList>
    </citation>
    <scope>NUCLEOTIDE SEQUENCE [LARGE SCALE GENOMIC DNA]</scope>
    <source>
        <strain evidence="4 5">TBRC 6029</strain>
    </source>
</reference>
<dbReference type="GO" id="GO:0016747">
    <property type="term" value="F:acyltransferase activity, transferring groups other than amino-acyl groups"/>
    <property type="evidence" value="ECO:0007669"/>
    <property type="project" value="InterPro"/>
</dbReference>
<keyword evidence="5" id="KW-1185">Reference proteome</keyword>
<accession>A0A558CLL0</accession>
<dbReference type="PROSITE" id="PS51186">
    <property type="entry name" value="GNAT"/>
    <property type="match status" value="1"/>
</dbReference>
<keyword evidence="1 4" id="KW-0808">Transferase</keyword>
<evidence type="ECO:0000256" key="1">
    <source>
        <dbReference type="ARBA" id="ARBA00022679"/>
    </source>
</evidence>
<dbReference type="CDD" id="cd04301">
    <property type="entry name" value="NAT_SF"/>
    <property type="match status" value="1"/>
</dbReference>
<protein>
    <submittedName>
        <fullName evidence="4">GNAT family N-acetyltransferase</fullName>
    </submittedName>
</protein>
<name>A0A558CLL0_9PSEU</name>
<dbReference type="Gene3D" id="3.40.630.30">
    <property type="match status" value="1"/>
</dbReference>
<gene>
    <name evidence="4" type="ORF">FNH05_16790</name>
</gene>
<dbReference type="EMBL" id="VJWX01000151">
    <property type="protein sequence ID" value="TVT49653.1"/>
    <property type="molecule type" value="Genomic_DNA"/>
</dbReference>
<dbReference type="OrthoDB" id="273614at2"/>